<accession>A0A5B0S9B8</accession>
<proteinExistence type="predicted"/>
<sequence>MMYTSINIALLGFLLKFALIIQWSLLTDLATSNPRYLIRKQIITRQIVTTPHMMTVKGICIPAPTLRIFHSSIDQQSTLNKIKFRESCRIFITCCEEQNEQSKSAYR</sequence>
<dbReference type="Proteomes" id="UP000325313">
    <property type="component" value="Unassembled WGS sequence"/>
</dbReference>
<dbReference type="AlphaFoldDB" id="A0A5B0S9B8"/>
<organism evidence="1 2">
    <name type="scientific">Puccinia graminis f. sp. tritici</name>
    <dbReference type="NCBI Taxonomy" id="56615"/>
    <lineage>
        <taxon>Eukaryota</taxon>
        <taxon>Fungi</taxon>
        <taxon>Dikarya</taxon>
        <taxon>Basidiomycota</taxon>
        <taxon>Pucciniomycotina</taxon>
        <taxon>Pucciniomycetes</taxon>
        <taxon>Pucciniales</taxon>
        <taxon>Pucciniaceae</taxon>
        <taxon>Puccinia</taxon>
    </lineage>
</organism>
<evidence type="ECO:0000313" key="2">
    <source>
        <dbReference type="Proteomes" id="UP000325313"/>
    </source>
</evidence>
<comment type="caution">
    <text evidence="1">The sequence shown here is derived from an EMBL/GenBank/DDBJ whole genome shotgun (WGS) entry which is preliminary data.</text>
</comment>
<name>A0A5B0S9B8_PUCGR</name>
<gene>
    <name evidence="1" type="ORF">PGTUg99_031520</name>
</gene>
<protein>
    <submittedName>
        <fullName evidence="1">Uncharacterized protein</fullName>
    </submittedName>
</protein>
<evidence type="ECO:0000313" key="1">
    <source>
        <dbReference type="EMBL" id="KAA1133693.1"/>
    </source>
</evidence>
<reference evidence="1 2" key="1">
    <citation type="submission" date="2019-05" db="EMBL/GenBank/DDBJ databases">
        <title>Emergence of the Ug99 lineage of the wheat stem rust pathogen through somatic hybridization.</title>
        <authorList>
            <person name="Li F."/>
            <person name="Upadhyaya N.M."/>
            <person name="Sperschneider J."/>
            <person name="Matny O."/>
            <person name="Nguyen-Phuc H."/>
            <person name="Mago R."/>
            <person name="Raley C."/>
            <person name="Miller M.E."/>
            <person name="Silverstein K.A.T."/>
            <person name="Henningsen E."/>
            <person name="Hirsch C.D."/>
            <person name="Visser B."/>
            <person name="Pretorius Z.A."/>
            <person name="Steffenson B.J."/>
            <person name="Schwessinger B."/>
            <person name="Dodds P.N."/>
            <person name="Figueroa M."/>
        </authorList>
    </citation>
    <scope>NUCLEOTIDE SEQUENCE [LARGE SCALE GENOMIC DNA]</scope>
    <source>
        <strain evidence="1 2">Ug99</strain>
    </source>
</reference>
<dbReference type="EMBL" id="VDEP01000071">
    <property type="protein sequence ID" value="KAA1133693.1"/>
    <property type="molecule type" value="Genomic_DNA"/>
</dbReference>